<dbReference type="Pfam" id="PF06585">
    <property type="entry name" value="JHBP"/>
    <property type="match status" value="2"/>
</dbReference>
<dbReference type="AlphaFoldDB" id="A0A833RFU6"/>
<dbReference type="InterPro" id="IPR038606">
    <property type="entry name" value="To_sf"/>
</dbReference>
<reference evidence="1" key="1">
    <citation type="submission" date="2019-11" db="EMBL/GenBank/DDBJ databases">
        <title>The nuclear and mitochondrial genomes of Frieseomelitta varia - a highly eusocial stingless bee (Meliponini) with a permanently sterile worker caste.</title>
        <authorList>
            <person name="Freitas F.C.P."/>
            <person name="Lourenco A.P."/>
            <person name="Nunes F.M.F."/>
            <person name="Paschoal A.R."/>
            <person name="Abreu F.C.P."/>
            <person name="Barbin F.O."/>
            <person name="Bataglia L."/>
            <person name="Cardoso-Junior C.A.M."/>
            <person name="Cervoni M.S."/>
            <person name="Silva S.R."/>
            <person name="Dalarmi F."/>
            <person name="Del Lama M.A."/>
            <person name="Depintor T.S."/>
            <person name="Ferreira K.M."/>
            <person name="Goria P.S."/>
            <person name="Jaskot M.C."/>
            <person name="Lago D.C."/>
            <person name="Luna-Lucena D."/>
            <person name="Moda L.M."/>
            <person name="Nascimento L."/>
            <person name="Pedrino M."/>
            <person name="Rabico F.O."/>
            <person name="Sanches F.C."/>
            <person name="Santos D.E."/>
            <person name="Santos C.G."/>
            <person name="Vieira J."/>
            <person name="Lopes T.F."/>
            <person name="Barchuk A.R."/>
            <person name="Hartfelder K."/>
            <person name="Simoes Z.L.P."/>
            <person name="Bitondi M.M.G."/>
            <person name="Pinheiro D.G."/>
        </authorList>
    </citation>
    <scope>NUCLEOTIDE SEQUENCE</scope>
    <source>
        <strain evidence="1">USP_RPSP 00005682</strain>
        <tissue evidence="1">Whole individual</tissue>
    </source>
</reference>
<evidence type="ECO:0000313" key="1">
    <source>
        <dbReference type="EMBL" id="KAF3422964.1"/>
    </source>
</evidence>
<evidence type="ECO:0000313" key="2">
    <source>
        <dbReference type="Proteomes" id="UP000655588"/>
    </source>
</evidence>
<keyword evidence="2" id="KW-1185">Reference proteome</keyword>
<gene>
    <name evidence="1" type="ORF">E2986_03862</name>
</gene>
<dbReference type="InterPro" id="IPR010562">
    <property type="entry name" value="Haemolymph_juvenile_hormone-bd"/>
</dbReference>
<organism evidence="1 2">
    <name type="scientific">Frieseomelitta varia</name>
    <dbReference type="NCBI Taxonomy" id="561572"/>
    <lineage>
        <taxon>Eukaryota</taxon>
        <taxon>Metazoa</taxon>
        <taxon>Ecdysozoa</taxon>
        <taxon>Arthropoda</taxon>
        <taxon>Hexapoda</taxon>
        <taxon>Insecta</taxon>
        <taxon>Pterygota</taxon>
        <taxon>Neoptera</taxon>
        <taxon>Endopterygota</taxon>
        <taxon>Hymenoptera</taxon>
        <taxon>Apocrita</taxon>
        <taxon>Aculeata</taxon>
        <taxon>Apoidea</taxon>
        <taxon>Anthophila</taxon>
        <taxon>Apidae</taxon>
        <taxon>Frieseomelitta</taxon>
    </lineage>
</organism>
<evidence type="ECO:0008006" key="3">
    <source>
        <dbReference type="Google" id="ProtNLM"/>
    </source>
</evidence>
<protein>
    <recommendedName>
        <fullName evidence="3">Circadian clock-controlled protein</fullName>
    </recommendedName>
</protein>
<dbReference type="GO" id="GO:0005615">
    <property type="term" value="C:extracellular space"/>
    <property type="evidence" value="ECO:0007669"/>
    <property type="project" value="TreeGrafter"/>
</dbReference>
<sequence>MLHKYTVRSKEFNFSFVTAEYVKQCSRSDPKLKACLIDALHHLRPYLSVGIPEIELPSVEPFRLMLPVSTELTTTNFNIDPFTTGYPTYLLRLCLFQQMDELTLSLTGGTNGYKVQLRELFVKGASNYTVDDIKLGSPFEAIVRMPALILDAHYSSSGVLIILPASGNGTFHARFDDVKALVKGTVSTKERDGKTYLNVDNLDVALEVKNVNMRVRKIFNNNRILTEATNLFLRENGQEVLKVMEPQLKRKLSVLFAGIVNQLLRHVPVEVFLLP</sequence>
<proteinExistence type="predicted"/>
<dbReference type="Proteomes" id="UP000655588">
    <property type="component" value="Unassembled WGS sequence"/>
</dbReference>
<dbReference type="PANTHER" id="PTHR11008:SF41">
    <property type="entry name" value="RE70318P"/>
    <property type="match status" value="1"/>
</dbReference>
<dbReference type="SMART" id="SM00700">
    <property type="entry name" value="JHBP"/>
    <property type="match status" value="1"/>
</dbReference>
<name>A0A833RFU6_9HYME</name>
<dbReference type="PANTHER" id="PTHR11008">
    <property type="entry name" value="PROTEIN TAKEOUT-LIKE PROTEIN"/>
    <property type="match status" value="1"/>
</dbReference>
<dbReference type="EMBL" id="WNWW01000613">
    <property type="protein sequence ID" value="KAF3422964.1"/>
    <property type="molecule type" value="Genomic_DNA"/>
</dbReference>
<dbReference type="Gene3D" id="3.15.10.30">
    <property type="entry name" value="Haemolymph juvenile hormone binding protein"/>
    <property type="match status" value="2"/>
</dbReference>
<comment type="caution">
    <text evidence="1">The sequence shown here is derived from an EMBL/GenBank/DDBJ whole genome shotgun (WGS) entry which is preliminary data.</text>
</comment>
<accession>A0A833RFU6</accession>